<feature type="transmembrane region" description="Helical" evidence="1">
    <location>
        <begin position="42"/>
        <end position="65"/>
    </location>
</feature>
<proteinExistence type="predicted"/>
<dbReference type="EMBL" id="BSXN01004942">
    <property type="protein sequence ID" value="GME82084.1"/>
    <property type="molecule type" value="Genomic_DNA"/>
</dbReference>
<evidence type="ECO:0000313" key="3">
    <source>
        <dbReference type="Proteomes" id="UP001165120"/>
    </source>
</evidence>
<gene>
    <name evidence="2" type="ORF">Cboi02_000671100</name>
</gene>
<organism evidence="2 3">
    <name type="scientific">Candida boidinii</name>
    <name type="common">Yeast</name>
    <dbReference type="NCBI Taxonomy" id="5477"/>
    <lineage>
        <taxon>Eukaryota</taxon>
        <taxon>Fungi</taxon>
        <taxon>Dikarya</taxon>
        <taxon>Ascomycota</taxon>
        <taxon>Saccharomycotina</taxon>
        <taxon>Pichiomycetes</taxon>
        <taxon>Pichiales</taxon>
        <taxon>Pichiaceae</taxon>
        <taxon>Ogataea</taxon>
        <taxon>Ogataea/Candida clade</taxon>
    </lineage>
</organism>
<dbReference type="Proteomes" id="UP001165120">
    <property type="component" value="Unassembled WGS sequence"/>
</dbReference>
<protein>
    <submittedName>
        <fullName evidence="2">Unnamed protein product</fullName>
    </submittedName>
</protein>
<keyword evidence="1" id="KW-1133">Transmembrane helix</keyword>
<reference evidence="2" key="1">
    <citation type="submission" date="2023-04" db="EMBL/GenBank/DDBJ databases">
        <title>Candida boidinii NBRC 10035.</title>
        <authorList>
            <person name="Ichikawa N."/>
            <person name="Sato H."/>
            <person name="Tonouchi N."/>
        </authorList>
    </citation>
    <scope>NUCLEOTIDE SEQUENCE</scope>
    <source>
        <strain evidence="2">NBRC 10035</strain>
    </source>
</reference>
<keyword evidence="1" id="KW-0812">Transmembrane</keyword>
<name>A0A9W6T9K0_CANBO</name>
<keyword evidence="3" id="KW-1185">Reference proteome</keyword>
<dbReference type="AlphaFoldDB" id="A0A9W6T9K0"/>
<sequence length="139" mass="15936">MKKVEEKTINIKLPELLESIQTSMFNNLAKISLPTFMVTSSFFILGYMELNTSIAILIFSIVLALNNISKESIKQVYGFRTWYLNQVRMSIDESKNLLKGKVNSKLGVTKTIINDDFKVIDELAKDLQNLEKIENNLEK</sequence>
<evidence type="ECO:0000313" key="2">
    <source>
        <dbReference type="EMBL" id="GME82084.1"/>
    </source>
</evidence>
<keyword evidence="1" id="KW-0472">Membrane</keyword>
<evidence type="ECO:0000256" key="1">
    <source>
        <dbReference type="SAM" id="Phobius"/>
    </source>
</evidence>
<accession>A0A9W6T9K0</accession>
<comment type="caution">
    <text evidence="2">The sequence shown here is derived from an EMBL/GenBank/DDBJ whole genome shotgun (WGS) entry which is preliminary data.</text>
</comment>